<protein>
    <recommendedName>
        <fullName evidence="2">C2 domain-containing protein</fullName>
    </recommendedName>
</protein>
<feature type="domain" description="C2" evidence="2">
    <location>
        <begin position="1"/>
        <end position="115"/>
    </location>
</feature>
<dbReference type="PROSITE" id="PS50004">
    <property type="entry name" value="C2"/>
    <property type="match status" value="2"/>
</dbReference>
<accession>A0A9P0K1C4</accession>
<dbReference type="Pfam" id="PF00168">
    <property type="entry name" value="C2"/>
    <property type="match status" value="2"/>
</dbReference>
<sequence length="344" mass="39390">MAADEHISVRLEERLKIKIGEAKNLQPRVHGSATQRDVFCTLSLDQEEIFRTCTVYQTLSPFFGEEFQFEVPRNFRFISIYVFDRDRHLKQNKVLGKVAIRREQLSSYNNKDHWFPIKAVDADSEVQGKANIQIKFEPDVNKNKPCSFNTLRKLIVQVVQCLDLTLKNGACDPYALVTVVYTNGKRISKKTKVRKKTTNPQFDEVFTFYNSGSSSADDSKDVSSPNGEDPAEICELHVSIWHDSPGISDDVFLGEVRVQLRGMQQQNSAHRNAWYYLQPRSGKNRPYPTHSTPPGTRLSGDNSLGSLRLQIQYTEDRVFPASVYDDLKNLLLESIHVQVRNNFL</sequence>
<dbReference type="EMBL" id="CAKOFQ010006701">
    <property type="protein sequence ID" value="CAH1962344.1"/>
    <property type="molecule type" value="Genomic_DNA"/>
</dbReference>
<dbReference type="CDD" id="cd04010">
    <property type="entry name" value="C2B_RasA3"/>
    <property type="match status" value="1"/>
</dbReference>
<dbReference type="Gene3D" id="2.60.40.150">
    <property type="entry name" value="C2 domain"/>
    <property type="match status" value="2"/>
</dbReference>
<keyword evidence="4" id="KW-1185">Reference proteome</keyword>
<dbReference type="AlphaFoldDB" id="A0A9P0K1C4"/>
<feature type="domain" description="C2" evidence="2">
    <location>
        <begin position="134"/>
        <end position="275"/>
    </location>
</feature>
<dbReference type="SMART" id="SM00239">
    <property type="entry name" value="C2"/>
    <property type="match status" value="2"/>
</dbReference>
<dbReference type="InterPro" id="IPR039360">
    <property type="entry name" value="Ras_GTPase"/>
</dbReference>
<evidence type="ECO:0000313" key="4">
    <source>
        <dbReference type="Proteomes" id="UP001152888"/>
    </source>
</evidence>
<dbReference type="PANTHER" id="PTHR10194">
    <property type="entry name" value="RAS GTPASE-ACTIVATING PROTEINS"/>
    <property type="match status" value="1"/>
</dbReference>
<organism evidence="3 4">
    <name type="scientific">Acanthoscelides obtectus</name>
    <name type="common">Bean weevil</name>
    <name type="synonym">Bruchus obtectus</name>
    <dbReference type="NCBI Taxonomy" id="200917"/>
    <lineage>
        <taxon>Eukaryota</taxon>
        <taxon>Metazoa</taxon>
        <taxon>Ecdysozoa</taxon>
        <taxon>Arthropoda</taxon>
        <taxon>Hexapoda</taxon>
        <taxon>Insecta</taxon>
        <taxon>Pterygota</taxon>
        <taxon>Neoptera</taxon>
        <taxon>Endopterygota</taxon>
        <taxon>Coleoptera</taxon>
        <taxon>Polyphaga</taxon>
        <taxon>Cucujiformia</taxon>
        <taxon>Chrysomeloidea</taxon>
        <taxon>Chrysomelidae</taxon>
        <taxon>Bruchinae</taxon>
        <taxon>Bruchini</taxon>
        <taxon>Acanthoscelides</taxon>
    </lineage>
</organism>
<name>A0A9P0K1C4_ACAOB</name>
<dbReference type="PANTHER" id="PTHR10194:SF148">
    <property type="entry name" value="GTPASE-ACTIVATING PROTEIN"/>
    <property type="match status" value="1"/>
</dbReference>
<dbReference type="OrthoDB" id="1562946at2759"/>
<gene>
    <name evidence="3" type="ORF">ACAOBT_LOCUS4633</name>
</gene>
<evidence type="ECO:0000313" key="3">
    <source>
        <dbReference type="EMBL" id="CAH1962344.1"/>
    </source>
</evidence>
<feature type="compositionally biased region" description="Polar residues" evidence="1">
    <location>
        <begin position="289"/>
        <end position="301"/>
    </location>
</feature>
<reference evidence="3" key="1">
    <citation type="submission" date="2022-03" db="EMBL/GenBank/DDBJ databases">
        <authorList>
            <person name="Sayadi A."/>
        </authorList>
    </citation>
    <scope>NUCLEOTIDE SEQUENCE</scope>
</reference>
<comment type="caution">
    <text evidence="3">The sequence shown here is derived from an EMBL/GenBank/DDBJ whole genome shotgun (WGS) entry which is preliminary data.</text>
</comment>
<evidence type="ECO:0000256" key="1">
    <source>
        <dbReference type="SAM" id="MobiDB-lite"/>
    </source>
</evidence>
<evidence type="ECO:0000259" key="2">
    <source>
        <dbReference type="PROSITE" id="PS50004"/>
    </source>
</evidence>
<dbReference type="Proteomes" id="UP001152888">
    <property type="component" value="Unassembled WGS sequence"/>
</dbReference>
<feature type="region of interest" description="Disordered" evidence="1">
    <location>
        <begin position="279"/>
        <end position="301"/>
    </location>
</feature>
<dbReference type="SUPFAM" id="SSF49562">
    <property type="entry name" value="C2 domain (Calcium/lipid-binding domain, CaLB)"/>
    <property type="match status" value="2"/>
</dbReference>
<dbReference type="InterPro" id="IPR000008">
    <property type="entry name" value="C2_dom"/>
</dbReference>
<dbReference type="InterPro" id="IPR035892">
    <property type="entry name" value="C2_domain_sf"/>
</dbReference>
<proteinExistence type="predicted"/>